<dbReference type="InterPro" id="IPR041664">
    <property type="entry name" value="AAA_16"/>
</dbReference>
<dbReference type="AlphaFoldDB" id="A0A2N3NIG5"/>
<evidence type="ECO:0000256" key="2">
    <source>
        <dbReference type="ARBA" id="ARBA00006269"/>
    </source>
</evidence>
<dbReference type="STRING" id="41688.A0A2N3NIG5"/>
<proteinExistence type="inferred from homology"/>
<feature type="region of interest" description="Disordered" evidence="7">
    <location>
        <begin position="348"/>
        <end position="374"/>
    </location>
</feature>
<evidence type="ECO:0000259" key="8">
    <source>
        <dbReference type="Pfam" id="PF13191"/>
    </source>
</evidence>
<organism evidence="11 12">
    <name type="scientific">Lomentospora prolificans</name>
    <dbReference type="NCBI Taxonomy" id="41688"/>
    <lineage>
        <taxon>Eukaryota</taxon>
        <taxon>Fungi</taxon>
        <taxon>Dikarya</taxon>
        <taxon>Ascomycota</taxon>
        <taxon>Pezizomycotina</taxon>
        <taxon>Sordariomycetes</taxon>
        <taxon>Hypocreomycetidae</taxon>
        <taxon>Microascales</taxon>
        <taxon>Microascaceae</taxon>
        <taxon>Lomentospora</taxon>
    </lineage>
</organism>
<dbReference type="GO" id="GO:0005664">
    <property type="term" value="C:nuclear origin of replication recognition complex"/>
    <property type="evidence" value="ECO:0007669"/>
    <property type="project" value="TreeGrafter"/>
</dbReference>
<protein>
    <submittedName>
        <fullName evidence="11">Uncharacterized protein</fullName>
    </submittedName>
</protein>
<dbReference type="InterPro" id="IPR027417">
    <property type="entry name" value="P-loop_NTPase"/>
</dbReference>
<keyword evidence="12" id="KW-1185">Reference proteome</keyword>
<dbReference type="Pfam" id="PF13191">
    <property type="entry name" value="AAA_16"/>
    <property type="match status" value="1"/>
</dbReference>
<keyword evidence="6" id="KW-0539">Nucleus</keyword>
<keyword evidence="3" id="KW-0235">DNA replication</keyword>
<dbReference type="GO" id="GO:0006270">
    <property type="term" value="P:DNA replication initiation"/>
    <property type="evidence" value="ECO:0007669"/>
    <property type="project" value="TreeGrafter"/>
</dbReference>
<dbReference type="SUPFAM" id="SSF52540">
    <property type="entry name" value="P-loop containing nucleoside triphosphate hydrolases"/>
    <property type="match status" value="1"/>
</dbReference>
<evidence type="ECO:0000256" key="6">
    <source>
        <dbReference type="ARBA" id="ARBA00023242"/>
    </source>
</evidence>
<evidence type="ECO:0000259" key="10">
    <source>
        <dbReference type="Pfam" id="PF21639"/>
    </source>
</evidence>
<gene>
    <name evidence="11" type="ORF">jhhlp_001549</name>
</gene>
<comment type="similarity">
    <text evidence="2">Belongs to the ORC5 family.</text>
</comment>
<dbReference type="OrthoDB" id="365981at2759"/>
<evidence type="ECO:0000256" key="7">
    <source>
        <dbReference type="SAM" id="MobiDB-lite"/>
    </source>
</evidence>
<dbReference type="EMBL" id="NLAX01000004">
    <property type="protein sequence ID" value="PKS12249.1"/>
    <property type="molecule type" value="Genomic_DNA"/>
</dbReference>
<evidence type="ECO:0000256" key="1">
    <source>
        <dbReference type="ARBA" id="ARBA00004123"/>
    </source>
</evidence>
<reference evidence="11 12" key="1">
    <citation type="journal article" date="2017" name="G3 (Bethesda)">
        <title>First Draft Genome Sequence of the Pathogenic Fungus Lomentospora prolificans (Formerly Scedosporium prolificans).</title>
        <authorList>
            <person name="Luo R."/>
            <person name="Zimin A."/>
            <person name="Workman R."/>
            <person name="Fan Y."/>
            <person name="Pertea G."/>
            <person name="Grossman N."/>
            <person name="Wear M.P."/>
            <person name="Jia B."/>
            <person name="Miller H."/>
            <person name="Casadevall A."/>
            <person name="Timp W."/>
            <person name="Zhang S.X."/>
            <person name="Salzberg S.L."/>
        </authorList>
    </citation>
    <scope>NUCLEOTIDE SEQUENCE [LARGE SCALE GENOMIC DNA]</scope>
    <source>
        <strain evidence="11 12">JHH-5317</strain>
    </source>
</reference>
<dbReference type="InterPro" id="IPR048866">
    <property type="entry name" value="ORC5_lid"/>
</dbReference>
<keyword evidence="5" id="KW-0067">ATP-binding</keyword>
<dbReference type="InterPro" id="IPR047088">
    <property type="entry name" value="ORC5_C"/>
</dbReference>
<dbReference type="GO" id="GO:0003688">
    <property type="term" value="F:DNA replication origin binding"/>
    <property type="evidence" value="ECO:0007669"/>
    <property type="project" value="TreeGrafter"/>
</dbReference>
<dbReference type="VEuPathDB" id="FungiDB:jhhlp_001549"/>
<keyword evidence="4" id="KW-0547">Nucleotide-binding</keyword>
<comment type="caution">
    <text evidence="11">The sequence shown here is derived from an EMBL/GenBank/DDBJ whole genome shotgun (WGS) entry which is preliminary data.</text>
</comment>
<feature type="domain" description="Orc1-like AAA ATPase" evidence="8">
    <location>
        <begin position="20"/>
        <end position="164"/>
    </location>
</feature>
<dbReference type="Pfam" id="PF14630">
    <property type="entry name" value="ORC5_C"/>
    <property type="match status" value="1"/>
</dbReference>
<dbReference type="Pfam" id="PF21639">
    <property type="entry name" value="ORC5_lid"/>
    <property type="match status" value="1"/>
</dbReference>
<evidence type="ECO:0000313" key="12">
    <source>
        <dbReference type="Proteomes" id="UP000233524"/>
    </source>
</evidence>
<feature type="domain" description="ORC5 lid" evidence="10">
    <location>
        <begin position="224"/>
        <end position="283"/>
    </location>
</feature>
<evidence type="ECO:0000256" key="5">
    <source>
        <dbReference type="ARBA" id="ARBA00022840"/>
    </source>
</evidence>
<dbReference type="InParanoid" id="A0A2N3NIG5"/>
<evidence type="ECO:0000313" key="11">
    <source>
        <dbReference type="EMBL" id="PKS12249.1"/>
    </source>
</evidence>
<dbReference type="PANTHER" id="PTHR12705">
    <property type="entry name" value="ORIGIN RECOGNITION COMPLEX SUBUNIT 5"/>
    <property type="match status" value="1"/>
</dbReference>
<sequence>MVPVFDLPDELVISDVLKDFPCREPQIRALATLLSPNGAPCKNLVLFGSKATGKSAVTESLLEKLSDSNSEDSLLHYAIVKSARCITGRHLFETTVDAVSQALNREDAARRCENLTQLAVELTKMLKEHPRPQGSRFALVFDGIDNQREAPQSLLPALSRLCETISGLTCVFIVTSPPPAYLRTVIGSFLEFPNYKKHEFVKILSLQSPPPIPNASAQETADLWPRFCGAVHDSLTKSASRTLPSFRRSCHALWPRFVAPIQAGTHSPKEFSKLLIASRVHFQDETLLNPSIVSNIAKTANVPPSKERDAATDLATLLPTVARLLLLAAYLAAHNPARHDITVFSTHNYGKKRRRGGTTSTGPRSAGPGRGRHRKIARKLLGAHSFVMERMMAIFAALSSEWAAGEGIPPGADGTSALPIDADLGVALATLASLRLLVRVGVGGDMMDRGARWRINVSWEAVRALGRSVGIEIEDWLVE</sequence>
<evidence type="ECO:0000256" key="4">
    <source>
        <dbReference type="ARBA" id="ARBA00022741"/>
    </source>
</evidence>
<dbReference type="Gene3D" id="3.40.50.300">
    <property type="entry name" value="P-loop containing nucleotide triphosphate hydrolases"/>
    <property type="match status" value="1"/>
</dbReference>
<dbReference type="InterPro" id="IPR020796">
    <property type="entry name" value="ORC5"/>
</dbReference>
<evidence type="ECO:0000259" key="9">
    <source>
        <dbReference type="Pfam" id="PF14630"/>
    </source>
</evidence>
<accession>A0A2N3NIG5</accession>
<evidence type="ECO:0000256" key="3">
    <source>
        <dbReference type="ARBA" id="ARBA00022705"/>
    </source>
</evidence>
<dbReference type="Proteomes" id="UP000233524">
    <property type="component" value="Unassembled WGS sequence"/>
</dbReference>
<dbReference type="FunCoup" id="A0A2N3NIG5">
    <property type="interactions" value="799"/>
</dbReference>
<feature type="domain" description="Origin recognition complex subunit 5 C-terminal" evidence="9">
    <location>
        <begin position="318"/>
        <end position="477"/>
    </location>
</feature>
<comment type="subcellular location">
    <subcellularLocation>
        <location evidence="1">Nucleus</location>
    </subcellularLocation>
</comment>
<feature type="compositionally biased region" description="Low complexity" evidence="7">
    <location>
        <begin position="357"/>
        <end position="367"/>
    </location>
</feature>
<dbReference type="PANTHER" id="PTHR12705:SF0">
    <property type="entry name" value="ORIGIN RECOGNITION COMPLEX SUBUNIT 5"/>
    <property type="match status" value="1"/>
</dbReference>
<name>A0A2N3NIG5_9PEZI</name>